<dbReference type="Proteomes" id="UP000187203">
    <property type="component" value="Unassembled WGS sequence"/>
</dbReference>
<evidence type="ECO:0000313" key="2">
    <source>
        <dbReference type="Proteomes" id="UP000187203"/>
    </source>
</evidence>
<evidence type="ECO:0000313" key="1">
    <source>
        <dbReference type="EMBL" id="OMO79182.1"/>
    </source>
</evidence>
<gene>
    <name evidence="1" type="ORF">COLO4_24515</name>
</gene>
<proteinExistence type="predicted"/>
<reference evidence="2" key="1">
    <citation type="submission" date="2013-09" db="EMBL/GenBank/DDBJ databases">
        <title>Corchorus olitorius genome sequencing.</title>
        <authorList>
            <person name="Alam M."/>
            <person name="Haque M.S."/>
            <person name="Islam M.S."/>
            <person name="Emdad E.M."/>
            <person name="Islam M.M."/>
            <person name="Ahmed B."/>
            <person name="Halim A."/>
            <person name="Hossen Q.M.M."/>
            <person name="Hossain M.Z."/>
            <person name="Ahmed R."/>
            <person name="Khan M.M."/>
            <person name="Islam R."/>
            <person name="Rashid M.M."/>
            <person name="Khan S.A."/>
            <person name="Rahman M.S."/>
            <person name="Alam M."/>
            <person name="Yahiya A.S."/>
            <person name="Khan M.S."/>
            <person name="Azam M.S."/>
            <person name="Haque T."/>
            <person name="Lashkar M.Z.H."/>
            <person name="Akhand A.I."/>
            <person name="Morshed G."/>
            <person name="Roy S."/>
            <person name="Uddin K.S."/>
            <person name="Rabeya T."/>
            <person name="Hossain A.S."/>
            <person name="Chowdhury A."/>
            <person name="Snigdha A.R."/>
            <person name="Mortoza M.S."/>
            <person name="Matin S.A."/>
            <person name="Hoque S.M.E."/>
            <person name="Islam M.K."/>
            <person name="Roy D.K."/>
            <person name="Haider R."/>
            <person name="Moosa M.M."/>
            <person name="Elias S.M."/>
            <person name="Hasan A.M."/>
            <person name="Jahan S."/>
            <person name="Shafiuddin M."/>
            <person name="Mahmood N."/>
            <person name="Shommy N.S."/>
        </authorList>
    </citation>
    <scope>NUCLEOTIDE SEQUENCE [LARGE SCALE GENOMIC DNA]</scope>
    <source>
        <strain evidence="2">cv. O-4</strain>
    </source>
</reference>
<comment type="caution">
    <text evidence="1">The sequence shown here is derived from an EMBL/GenBank/DDBJ whole genome shotgun (WGS) entry which is preliminary data.</text>
</comment>
<dbReference type="EMBL" id="AWUE01018627">
    <property type="protein sequence ID" value="OMO79182.1"/>
    <property type="molecule type" value="Genomic_DNA"/>
</dbReference>
<organism evidence="1 2">
    <name type="scientific">Corchorus olitorius</name>
    <dbReference type="NCBI Taxonomy" id="93759"/>
    <lineage>
        <taxon>Eukaryota</taxon>
        <taxon>Viridiplantae</taxon>
        <taxon>Streptophyta</taxon>
        <taxon>Embryophyta</taxon>
        <taxon>Tracheophyta</taxon>
        <taxon>Spermatophyta</taxon>
        <taxon>Magnoliopsida</taxon>
        <taxon>eudicotyledons</taxon>
        <taxon>Gunneridae</taxon>
        <taxon>Pentapetalae</taxon>
        <taxon>rosids</taxon>
        <taxon>malvids</taxon>
        <taxon>Malvales</taxon>
        <taxon>Malvaceae</taxon>
        <taxon>Grewioideae</taxon>
        <taxon>Apeibeae</taxon>
        <taxon>Corchorus</taxon>
    </lineage>
</organism>
<name>A0A1R3I9B5_9ROSI</name>
<dbReference type="AlphaFoldDB" id="A0A1R3I9B5"/>
<protein>
    <submittedName>
        <fullName evidence="1">Uncharacterized protein</fullName>
    </submittedName>
</protein>
<keyword evidence="2" id="KW-1185">Reference proteome</keyword>
<accession>A0A1R3I9B5</accession>
<sequence length="36" mass="4349">MMFYNPSASFFSRTWYSRLRLEWEGRGKRDSDSGKV</sequence>